<evidence type="ECO:0000259" key="4">
    <source>
        <dbReference type="PROSITE" id="PS51831"/>
    </source>
</evidence>
<evidence type="ECO:0000313" key="7">
    <source>
        <dbReference type="EMBL" id="TVM33175.1"/>
    </source>
</evidence>
<dbReference type="GO" id="GO:0005886">
    <property type="term" value="C:plasma membrane"/>
    <property type="evidence" value="ECO:0007669"/>
    <property type="project" value="TreeGrafter"/>
</dbReference>
<dbReference type="SUPFAM" id="SSF55021">
    <property type="entry name" value="ACT-like"/>
    <property type="match status" value="1"/>
</dbReference>
<dbReference type="Proteomes" id="UP000434052">
    <property type="component" value="Unassembled WGS sequence"/>
</dbReference>
<dbReference type="RefSeq" id="WP_144305901.1">
    <property type="nucleotide sequence ID" value="NZ_CP039543.1"/>
</dbReference>
<dbReference type="Pfam" id="PF04607">
    <property type="entry name" value="RelA_SpoT"/>
    <property type="match status" value="1"/>
</dbReference>
<keyword evidence="7" id="KW-0418">Kinase</keyword>
<dbReference type="SUPFAM" id="SSF81301">
    <property type="entry name" value="Nucleotidyltransferase"/>
    <property type="match status" value="1"/>
</dbReference>
<feature type="region of interest" description="Disordered" evidence="2">
    <location>
        <begin position="539"/>
        <end position="582"/>
    </location>
</feature>
<dbReference type="PANTHER" id="PTHR21262">
    <property type="entry name" value="GUANOSINE-3',5'-BIS DIPHOSPHATE 3'-PYROPHOSPHOHYDROLASE"/>
    <property type="match status" value="1"/>
</dbReference>
<dbReference type="GO" id="GO:0015969">
    <property type="term" value="P:guanosine tetraphosphate metabolic process"/>
    <property type="evidence" value="ECO:0007669"/>
    <property type="project" value="InterPro"/>
</dbReference>
<dbReference type="SMART" id="SM00954">
    <property type="entry name" value="RelA_SpoT"/>
    <property type="match status" value="1"/>
</dbReference>
<dbReference type="InterPro" id="IPR012676">
    <property type="entry name" value="TGS-like"/>
</dbReference>
<dbReference type="Pfam" id="PF02824">
    <property type="entry name" value="TGS"/>
    <property type="match status" value="1"/>
</dbReference>
<feature type="domain" description="TGS" evidence="5">
    <location>
        <begin position="385"/>
        <end position="446"/>
    </location>
</feature>
<dbReference type="CDD" id="cd01668">
    <property type="entry name" value="TGS_RSH"/>
    <property type="match status" value="1"/>
</dbReference>
<dbReference type="InterPro" id="IPR002912">
    <property type="entry name" value="ACT_dom"/>
</dbReference>
<dbReference type="CDD" id="cd05399">
    <property type="entry name" value="NT_Rel-Spo_like"/>
    <property type="match status" value="1"/>
</dbReference>
<evidence type="ECO:0000256" key="2">
    <source>
        <dbReference type="SAM" id="MobiDB-lite"/>
    </source>
</evidence>
<evidence type="ECO:0000256" key="1">
    <source>
        <dbReference type="RuleBase" id="RU003847"/>
    </source>
</evidence>
<dbReference type="InterPro" id="IPR004095">
    <property type="entry name" value="TGS"/>
</dbReference>
<dbReference type="Pfam" id="PF13291">
    <property type="entry name" value="ACT_4"/>
    <property type="match status" value="1"/>
</dbReference>
<dbReference type="GO" id="GO:0042594">
    <property type="term" value="P:response to starvation"/>
    <property type="evidence" value="ECO:0007669"/>
    <property type="project" value="TreeGrafter"/>
</dbReference>
<dbReference type="InterPro" id="IPR006674">
    <property type="entry name" value="HD_domain"/>
</dbReference>
<reference evidence="6 9" key="2">
    <citation type="submission" date="2019-04" db="EMBL/GenBank/DDBJ databases">
        <title>Isolation and culture of sulfate reducing bacteria from the cold seep of the South China Sea.</title>
        <authorList>
            <person name="Sun C."/>
            <person name="Liu R."/>
        </authorList>
    </citation>
    <scope>NUCLEOTIDE SEQUENCE [LARGE SCALE GENOMIC DNA]</scope>
    <source>
        <strain evidence="6 9">CS1</strain>
    </source>
</reference>
<dbReference type="InterPro" id="IPR045865">
    <property type="entry name" value="ACT-like_dom_sf"/>
</dbReference>
<accession>A0A6P1ZEZ1</accession>
<dbReference type="GO" id="GO:0016301">
    <property type="term" value="F:kinase activity"/>
    <property type="evidence" value="ECO:0007669"/>
    <property type="project" value="UniProtKB-KW"/>
</dbReference>
<feature type="compositionally biased region" description="Basic and acidic residues" evidence="2">
    <location>
        <begin position="547"/>
        <end position="561"/>
    </location>
</feature>
<dbReference type="FunFam" id="3.10.20.30:FF:000002">
    <property type="entry name" value="GTP pyrophosphokinase (RelA/SpoT)"/>
    <property type="match status" value="1"/>
</dbReference>
<dbReference type="SMART" id="SM00471">
    <property type="entry name" value="HDc"/>
    <property type="match status" value="1"/>
</dbReference>
<dbReference type="InterPro" id="IPR033655">
    <property type="entry name" value="TGS_RelA/SpoT"/>
</dbReference>
<dbReference type="SUPFAM" id="SSF109604">
    <property type="entry name" value="HD-domain/PDEase-like"/>
    <property type="match status" value="1"/>
</dbReference>
<dbReference type="NCBIfam" id="TIGR00691">
    <property type="entry name" value="spoT_relA"/>
    <property type="match status" value="1"/>
</dbReference>
<dbReference type="PANTHER" id="PTHR21262:SF36">
    <property type="entry name" value="BIFUNCTIONAL (P)PPGPP SYNTHASE_HYDROLASE SPOT"/>
    <property type="match status" value="1"/>
</dbReference>
<evidence type="ECO:0000313" key="6">
    <source>
        <dbReference type="EMBL" id="QJT11240.1"/>
    </source>
</evidence>
<dbReference type="InterPro" id="IPR012675">
    <property type="entry name" value="Beta-grasp_dom_sf"/>
</dbReference>
<name>A0A6P1ZEZ1_9BACT</name>
<feature type="domain" description="HD" evidence="4">
    <location>
        <begin position="45"/>
        <end position="144"/>
    </location>
</feature>
<dbReference type="PROSITE" id="PS51880">
    <property type="entry name" value="TGS"/>
    <property type="match status" value="1"/>
</dbReference>
<dbReference type="Pfam" id="PF19296">
    <property type="entry name" value="RelA_AH_RIS"/>
    <property type="match status" value="1"/>
</dbReference>
<dbReference type="EMBL" id="CP039543">
    <property type="protein sequence ID" value="QJT11240.1"/>
    <property type="molecule type" value="Genomic_DNA"/>
</dbReference>
<dbReference type="InterPro" id="IPR045600">
    <property type="entry name" value="RelA/SpoT_AH_RIS"/>
</dbReference>
<organism evidence="7 8">
    <name type="scientific">Oceanidesulfovibrio marinus</name>
    <dbReference type="NCBI Taxonomy" id="370038"/>
    <lineage>
        <taxon>Bacteria</taxon>
        <taxon>Pseudomonadati</taxon>
        <taxon>Thermodesulfobacteriota</taxon>
        <taxon>Desulfovibrionia</taxon>
        <taxon>Desulfovibrionales</taxon>
        <taxon>Desulfovibrionaceae</taxon>
        <taxon>Oceanidesulfovibrio</taxon>
    </lineage>
</organism>
<dbReference type="PROSITE" id="PS51671">
    <property type="entry name" value="ACT"/>
    <property type="match status" value="1"/>
</dbReference>
<dbReference type="SUPFAM" id="SSF81271">
    <property type="entry name" value="TGS-like"/>
    <property type="match status" value="1"/>
</dbReference>
<dbReference type="AlphaFoldDB" id="A0A6P1ZEZ1"/>
<dbReference type="FunFam" id="3.30.460.10:FF:000001">
    <property type="entry name" value="GTP pyrophosphokinase RelA"/>
    <property type="match status" value="1"/>
</dbReference>
<evidence type="ECO:0000259" key="5">
    <source>
        <dbReference type="PROSITE" id="PS51880"/>
    </source>
</evidence>
<dbReference type="Gene3D" id="3.30.70.260">
    <property type="match status" value="1"/>
</dbReference>
<comment type="function">
    <text evidence="1">In eubacteria ppGpp (guanosine 3'-diphosphate 5'-diphosphate) is a mediator of the stringent response that coordinates a variety of cellular activities in response to changes in nutritional abundance.</text>
</comment>
<reference evidence="7 8" key="1">
    <citation type="submission" date="2018-06" db="EMBL/GenBank/DDBJ databases">
        <title>Complete genome of Desulfovibrio marinus P48SEP.</title>
        <authorList>
            <person name="Crispim J.S."/>
            <person name="Vidigal P.M.P."/>
            <person name="Silva L.C.F."/>
            <person name="Araujo L.C."/>
            <person name="Laguardia C.N."/>
            <person name="Dias R.S."/>
            <person name="Sousa M.P."/>
            <person name="Paula S.O."/>
            <person name="Silva C."/>
        </authorList>
    </citation>
    <scope>NUCLEOTIDE SEQUENCE [LARGE SCALE GENOMIC DNA]</scope>
    <source>
        <strain evidence="7 8">P48SEP</strain>
    </source>
</reference>
<dbReference type="Gene3D" id="3.30.460.10">
    <property type="entry name" value="Beta Polymerase, domain 2"/>
    <property type="match status" value="1"/>
</dbReference>
<dbReference type="EMBL" id="QMIF01000008">
    <property type="protein sequence ID" value="TVM33175.1"/>
    <property type="molecule type" value="Genomic_DNA"/>
</dbReference>
<gene>
    <name evidence="7" type="ORF">DQK91_13340</name>
    <name evidence="6" type="ORF">E8L03_05400</name>
</gene>
<dbReference type="PROSITE" id="PS51831">
    <property type="entry name" value="HD"/>
    <property type="match status" value="1"/>
</dbReference>
<evidence type="ECO:0000259" key="3">
    <source>
        <dbReference type="PROSITE" id="PS51671"/>
    </source>
</evidence>
<dbReference type="InterPro" id="IPR003607">
    <property type="entry name" value="HD/PDEase_dom"/>
</dbReference>
<protein>
    <submittedName>
        <fullName evidence="6">Bifunctional (P)ppGpp synthetase/guanosine-3',5'-bis(Diphosphate) 3'-pyrophosphohydrolase</fullName>
    </submittedName>
    <submittedName>
        <fullName evidence="7">GTP pyrophosphokinase</fullName>
    </submittedName>
</protein>
<dbReference type="FunFam" id="1.10.3210.10:FF:000001">
    <property type="entry name" value="GTP pyrophosphokinase RelA"/>
    <property type="match status" value="1"/>
</dbReference>
<feature type="domain" description="ACT" evidence="3">
    <location>
        <begin position="652"/>
        <end position="729"/>
    </location>
</feature>
<dbReference type="Pfam" id="PF13328">
    <property type="entry name" value="HD_4"/>
    <property type="match status" value="1"/>
</dbReference>
<sequence>MVRIGEILEKVRAYMPDSGVDLIQKAYVFSAAAHAGQVRRSGEPYLSHPLEVANTLADMRLDEATIASGLLHDTVEDTKVSIEEIDEEFGEEVGDIVEGVTKISQMPFETKEQAQAENIRKMILSMAENIRVLIVKLADRLHNMRTLEFMPAEKQKIISQETMDIYAPLANRLGLHRLKLELEDLSLRYLKPDMYNQLCSGVERYQVRGKEYIEKVIVLLEEMLQENDIPGRVSGRTKHIYSIYHKMVQQNLTLDQVYDIIAFRVILKSIKDCYATLGLVHAAWRPVPGRFKDYISMPKANMYQSLHTTVIGPDGERIEIQIRTEEMNQLAEYGVAAHWRYKDHGKVRTKEAEQFSWLRQILDWQKQESDSREFMRSLRFDLFKDEVYVFTPQGDVKELPEGATPVDFAYLIHTDIGDHCAGGKVNGKLVPLSTPLKNGDTVEIITDKQRHPSRDWLKFVNTAKARTRIHHYLRTEERARAIALAKELLEKEGRKMGINVAKALKDGVFDELAGEFSFKEQDDLLSAVGYARITPRKVLNKLQPTRPKPEEKERDKEKGRAPAETSKADMTPEETKRAQSMDSVSIKGVDDVLVRFAGCCNPLPGDTIVGYISRGRGVTVHTADCPNVQNVEPERIIPVSWGGDMETPYPAKIRIISRNRSGVLSRVSTLLAQEGVNIDAGHFHSTVDGNTEIVFTVQVREAAMLYVVLDKLSALDDVLEAIRVTAPVRGEGGHQHG</sequence>
<dbReference type="InterPro" id="IPR007685">
    <property type="entry name" value="RelA_SpoT"/>
</dbReference>
<keyword evidence="7" id="KW-0808">Transferase</keyword>
<dbReference type="GO" id="GO:0008728">
    <property type="term" value="F:GTP diphosphokinase activity"/>
    <property type="evidence" value="ECO:0007669"/>
    <property type="project" value="TreeGrafter"/>
</dbReference>
<dbReference type="InterPro" id="IPR043519">
    <property type="entry name" value="NT_sf"/>
</dbReference>
<dbReference type="CDD" id="cd00077">
    <property type="entry name" value="HDc"/>
    <property type="match status" value="1"/>
</dbReference>
<evidence type="ECO:0000313" key="9">
    <source>
        <dbReference type="Proteomes" id="UP000503251"/>
    </source>
</evidence>
<proteinExistence type="inferred from homology"/>
<dbReference type="InterPro" id="IPR004811">
    <property type="entry name" value="RelA/Spo_fam"/>
</dbReference>
<dbReference type="Gene3D" id="1.10.3210.10">
    <property type="entry name" value="Hypothetical protein af1432"/>
    <property type="match status" value="1"/>
</dbReference>
<evidence type="ECO:0000313" key="8">
    <source>
        <dbReference type="Proteomes" id="UP000434052"/>
    </source>
</evidence>
<dbReference type="CDD" id="cd04876">
    <property type="entry name" value="ACT_RelA-SpoT"/>
    <property type="match status" value="1"/>
</dbReference>
<dbReference type="Gene3D" id="3.10.20.30">
    <property type="match status" value="1"/>
</dbReference>
<comment type="similarity">
    <text evidence="1">Belongs to the relA/spoT family.</text>
</comment>
<dbReference type="GO" id="GO:0008893">
    <property type="term" value="F:guanosine-3',5'-bis(diphosphate) 3'-diphosphatase activity"/>
    <property type="evidence" value="ECO:0007669"/>
    <property type="project" value="TreeGrafter"/>
</dbReference>
<keyword evidence="9" id="KW-1185">Reference proteome</keyword>
<dbReference type="OrthoDB" id="9805041at2"/>
<dbReference type="GO" id="GO:0015949">
    <property type="term" value="P:nucleobase-containing small molecule interconversion"/>
    <property type="evidence" value="ECO:0007669"/>
    <property type="project" value="UniProtKB-ARBA"/>
</dbReference>
<dbReference type="Proteomes" id="UP000503251">
    <property type="component" value="Chromosome"/>
</dbReference>